<evidence type="ECO:0000313" key="4">
    <source>
        <dbReference type="Proteomes" id="UP000249432"/>
    </source>
</evidence>
<dbReference type="InterPro" id="IPR036761">
    <property type="entry name" value="TTHA0802/YceI-like_sf"/>
</dbReference>
<proteinExistence type="inferred from homology"/>
<dbReference type="Pfam" id="PF04264">
    <property type="entry name" value="YceI"/>
    <property type="match status" value="1"/>
</dbReference>
<dbReference type="Gene3D" id="2.40.128.110">
    <property type="entry name" value="Lipid/polyisoprenoid-binding, YceI-like"/>
    <property type="match status" value="1"/>
</dbReference>
<sequence length="230" mass="24704">MALMKKPWITLVVIAIVTIVLASVGPVVYKAATDRGTKTESLTDGDAKAASTDINGSWKIVRGSGKNATSAGYTFHEILPGKSKETSGSTNKVDGSFTVSDQKLTEGSATTDLTSISSDVEKRDINVRRTILNTDEFPKAVFTIRGPVDVSSLPGDGHADEITVPGTMEIHGVKKDIDVKLKALRTGKKLIVSSTIPINRRDYDIESPQFVAAKIDETGEINLLLTMEKQ</sequence>
<evidence type="ECO:0000313" key="3">
    <source>
        <dbReference type="EMBL" id="PZR04979.1"/>
    </source>
</evidence>
<evidence type="ECO:0000259" key="2">
    <source>
        <dbReference type="SMART" id="SM00867"/>
    </source>
</evidence>
<name>A0A2W5SPB3_9CORY</name>
<feature type="domain" description="Lipid/polyisoprenoid-binding YceI-like" evidence="2">
    <location>
        <begin position="57"/>
        <end position="228"/>
    </location>
</feature>
<dbReference type="SMART" id="SM00867">
    <property type="entry name" value="YceI"/>
    <property type="match status" value="1"/>
</dbReference>
<reference evidence="3 4" key="1">
    <citation type="submission" date="2017-08" db="EMBL/GenBank/DDBJ databases">
        <title>Infants hospitalized years apart are colonized by the same room-sourced microbial strains.</title>
        <authorList>
            <person name="Brooks B."/>
            <person name="Olm M.R."/>
            <person name="Firek B.A."/>
            <person name="Baker R."/>
            <person name="Thomas B.C."/>
            <person name="Morowitz M.J."/>
            <person name="Banfield J.F."/>
        </authorList>
    </citation>
    <scope>NUCLEOTIDE SEQUENCE [LARGE SCALE GENOMIC DNA]</scope>
    <source>
        <strain evidence="3">S2_003_000_R1_3</strain>
    </source>
</reference>
<evidence type="ECO:0000256" key="1">
    <source>
        <dbReference type="ARBA" id="ARBA00008812"/>
    </source>
</evidence>
<protein>
    <recommendedName>
        <fullName evidence="2">Lipid/polyisoprenoid-binding YceI-like domain-containing protein</fullName>
    </recommendedName>
</protein>
<dbReference type="Proteomes" id="UP000249432">
    <property type="component" value="Unassembled WGS sequence"/>
</dbReference>
<comment type="caution">
    <text evidence="3">The sequence shown here is derived from an EMBL/GenBank/DDBJ whole genome shotgun (WGS) entry which is preliminary data.</text>
</comment>
<comment type="similarity">
    <text evidence="1">Belongs to the UPF0312 family.</text>
</comment>
<dbReference type="PANTHER" id="PTHR34406:SF1">
    <property type="entry name" value="PROTEIN YCEI"/>
    <property type="match status" value="1"/>
</dbReference>
<gene>
    <name evidence="3" type="ORF">DI525_05550</name>
</gene>
<dbReference type="InterPro" id="IPR007372">
    <property type="entry name" value="Lipid/polyisoprenoid-bd_YceI"/>
</dbReference>
<dbReference type="EMBL" id="QFRA01000010">
    <property type="protein sequence ID" value="PZR04979.1"/>
    <property type="molecule type" value="Genomic_DNA"/>
</dbReference>
<dbReference type="AlphaFoldDB" id="A0A2W5SPB3"/>
<accession>A0A2W5SPB3</accession>
<dbReference type="PANTHER" id="PTHR34406">
    <property type="entry name" value="PROTEIN YCEI"/>
    <property type="match status" value="1"/>
</dbReference>
<dbReference type="SUPFAM" id="SSF101874">
    <property type="entry name" value="YceI-like"/>
    <property type="match status" value="1"/>
</dbReference>
<organism evidence="3 4">
    <name type="scientific">Corynebacterium kroppenstedtii</name>
    <dbReference type="NCBI Taxonomy" id="161879"/>
    <lineage>
        <taxon>Bacteria</taxon>
        <taxon>Bacillati</taxon>
        <taxon>Actinomycetota</taxon>
        <taxon>Actinomycetes</taxon>
        <taxon>Mycobacteriales</taxon>
        <taxon>Corynebacteriaceae</taxon>
        <taxon>Corynebacterium</taxon>
    </lineage>
</organism>